<name>A0A5M3XJP7_9ACTN</name>
<evidence type="ECO:0000256" key="3">
    <source>
        <dbReference type="ARBA" id="ARBA00022553"/>
    </source>
</evidence>
<dbReference type="InterPro" id="IPR036736">
    <property type="entry name" value="ACP-like_sf"/>
</dbReference>
<reference evidence="5 6" key="1">
    <citation type="submission" date="2019-10" db="EMBL/GenBank/DDBJ databases">
        <title>Whole genome shotgun sequence of Acrocarpospora pleiomorpha NBRC 16267.</title>
        <authorList>
            <person name="Ichikawa N."/>
            <person name="Kimura A."/>
            <person name="Kitahashi Y."/>
            <person name="Komaki H."/>
            <person name="Oguchi A."/>
        </authorList>
    </citation>
    <scope>NUCLEOTIDE SEQUENCE [LARGE SCALE GENOMIC DNA]</scope>
    <source>
        <strain evidence="5 6">NBRC 16267</strain>
    </source>
</reference>
<dbReference type="EMBL" id="BLAF01000025">
    <property type="protein sequence ID" value="GES21665.1"/>
    <property type="molecule type" value="Genomic_DNA"/>
</dbReference>
<organism evidence="5 6">
    <name type="scientific">Acrocarpospora pleiomorpha</name>
    <dbReference type="NCBI Taxonomy" id="90975"/>
    <lineage>
        <taxon>Bacteria</taxon>
        <taxon>Bacillati</taxon>
        <taxon>Actinomycetota</taxon>
        <taxon>Actinomycetes</taxon>
        <taxon>Streptosporangiales</taxon>
        <taxon>Streptosporangiaceae</taxon>
        <taxon>Acrocarpospora</taxon>
    </lineage>
</organism>
<dbReference type="Proteomes" id="UP000377595">
    <property type="component" value="Unassembled WGS sequence"/>
</dbReference>
<keyword evidence="3" id="KW-0597">Phosphoprotein</keyword>
<sequence length="79" mass="9017">MSLSYERVREDVVDVLAEPPAELSDDENLLDLGLDSIRVMSLVERWRAAGVDTTFAELAERPTVADWWKLLADRQEEGR</sequence>
<dbReference type="SUPFAM" id="SSF47336">
    <property type="entry name" value="ACP-like"/>
    <property type="match status" value="1"/>
</dbReference>
<evidence type="ECO:0000259" key="4">
    <source>
        <dbReference type="PROSITE" id="PS50075"/>
    </source>
</evidence>
<evidence type="ECO:0000256" key="2">
    <source>
        <dbReference type="ARBA" id="ARBA00022450"/>
    </source>
</evidence>
<comment type="caution">
    <text evidence="5">The sequence shown here is derived from an EMBL/GenBank/DDBJ whole genome shotgun (WGS) entry which is preliminary data.</text>
</comment>
<keyword evidence="2" id="KW-0596">Phosphopantetheine</keyword>
<dbReference type="AlphaFoldDB" id="A0A5M3XJP7"/>
<feature type="domain" description="Carrier" evidence="4">
    <location>
        <begin position="1"/>
        <end position="75"/>
    </location>
</feature>
<comment type="pathway">
    <text evidence="1">Siderophore biosynthesis.</text>
</comment>
<dbReference type="FunFam" id="1.10.1200.10:FF:000021">
    <property type="entry name" value="Isochorismatase"/>
    <property type="match status" value="1"/>
</dbReference>
<evidence type="ECO:0000256" key="1">
    <source>
        <dbReference type="ARBA" id="ARBA00004924"/>
    </source>
</evidence>
<proteinExistence type="predicted"/>
<gene>
    <name evidence="5" type="ORF">Aple_045610</name>
</gene>
<evidence type="ECO:0000313" key="5">
    <source>
        <dbReference type="EMBL" id="GES21665.1"/>
    </source>
</evidence>
<dbReference type="Pfam" id="PF00550">
    <property type="entry name" value="PP-binding"/>
    <property type="match status" value="1"/>
</dbReference>
<accession>A0A5M3XJP7</accession>
<evidence type="ECO:0000313" key="6">
    <source>
        <dbReference type="Proteomes" id="UP000377595"/>
    </source>
</evidence>
<dbReference type="Gene3D" id="1.10.1200.10">
    <property type="entry name" value="ACP-like"/>
    <property type="match status" value="1"/>
</dbReference>
<protein>
    <recommendedName>
        <fullName evidence="4">Carrier domain-containing protein</fullName>
    </recommendedName>
</protein>
<dbReference type="PROSITE" id="PS50075">
    <property type="entry name" value="CARRIER"/>
    <property type="match status" value="1"/>
</dbReference>
<dbReference type="RefSeq" id="WP_218038468.1">
    <property type="nucleotide sequence ID" value="NZ_BAAAHM010000007.1"/>
</dbReference>
<dbReference type="InterPro" id="IPR009081">
    <property type="entry name" value="PP-bd_ACP"/>
</dbReference>
<keyword evidence="6" id="KW-1185">Reference proteome</keyword>